<evidence type="ECO:0008006" key="4">
    <source>
        <dbReference type="Google" id="ProtNLM"/>
    </source>
</evidence>
<evidence type="ECO:0000313" key="2">
    <source>
        <dbReference type="EMBL" id="PLW24494.1"/>
    </source>
</evidence>
<feature type="compositionally biased region" description="Acidic residues" evidence="1">
    <location>
        <begin position="121"/>
        <end position="137"/>
    </location>
</feature>
<feature type="compositionally biased region" description="Basic residues" evidence="1">
    <location>
        <begin position="33"/>
        <end position="43"/>
    </location>
</feature>
<feature type="region of interest" description="Disordered" evidence="1">
    <location>
        <begin position="1"/>
        <end position="50"/>
    </location>
</feature>
<evidence type="ECO:0000256" key="1">
    <source>
        <dbReference type="SAM" id="MobiDB-lite"/>
    </source>
</evidence>
<name>A0A2N5TG68_9BASI</name>
<feature type="region of interest" description="Disordered" evidence="1">
    <location>
        <begin position="119"/>
        <end position="181"/>
    </location>
</feature>
<gene>
    <name evidence="2" type="ORF">PCASD_07454</name>
</gene>
<dbReference type="GO" id="GO:0003676">
    <property type="term" value="F:nucleic acid binding"/>
    <property type="evidence" value="ECO:0007669"/>
    <property type="project" value="InterPro"/>
</dbReference>
<dbReference type="Gene3D" id="3.30.420.10">
    <property type="entry name" value="Ribonuclease H-like superfamily/Ribonuclease H"/>
    <property type="match status" value="1"/>
</dbReference>
<dbReference type="AlphaFoldDB" id="A0A2N5TG68"/>
<dbReference type="EMBL" id="PGCI01000608">
    <property type="protein sequence ID" value="PLW24494.1"/>
    <property type="molecule type" value="Genomic_DNA"/>
</dbReference>
<accession>A0A2N5TG68</accession>
<reference evidence="2 3" key="1">
    <citation type="submission" date="2017-11" db="EMBL/GenBank/DDBJ databases">
        <title>De novo assembly and phasing of dikaryotic genomes from two isolates of Puccinia coronata f. sp. avenae, the causal agent of oat crown rust.</title>
        <authorList>
            <person name="Miller M.E."/>
            <person name="Zhang Y."/>
            <person name="Omidvar V."/>
            <person name="Sperschneider J."/>
            <person name="Schwessinger B."/>
            <person name="Raley C."/>
            <person name="Palmer J.M."/>
            <person name="Garnica D."/>
            <person name="Upadhyaya N."/>
            <person name="Rathjen J."/>
            <person name="Taylor J.M."/>
            <person name="Park R.F."/>
            <person name="Dodds P.N."/>
            <person name="Hirsch C.D."/>
            <person name="Kianian S.F."/>
            <person name="Figueroa M."/>
        </authorList>
    </citation>
    <scope>NUCLEOTIDE SEQUENCE [LARGE SCALE GENOMIC DNA]</scope>
    <source>
        <strain evidence="2">12SD80</strain>
    </source>
</reference>
<organism evidence="2 3">
    <name type="scientific">Puccinia coronata f. sp. avenae</name>
    <dbReference type="NCBI Taxonomy" id="200324"/>
    <lineage>
        <taxon>Eukaryota</taxon>
        <taxon>Fungi</taxon>
        <taxon>Dikarya</taxon>
        <taxon>Basidiomycota</taxon>
        <taxon>Pucciniomycotina</taxon>
        <taxon>Pucciniomycetes</taxon>
        <taxon>Pucciniales</taxon>
        <taxon>Pucciniaceae</taxon>
        <taxon>Puccinia</taxon>
    </lineage>
</organism>
<protein>
    <recommendedName>
        <fullName evidence="4">Tc1-like transposase DDE domain-containing protein</fullName>
    </recommendedName>
</protein>
<dbReference type="InterPro" id="IPR036397">
    <property type="entry name" value="RNaseH_sf"/>
</dbReference>
<comment type="caution">
    <text evidence="2">The sequence shown here is derived from an EMBL/GenBank/DDBJ whole genome shotgun (WGS) entry which is preliminary data.</text>
</comment>
<dbReference type="PANTHER" id="PTHR35871:SF1">
    <property type="entry name" value="CXC1-LIKE CYSTEINE CLUSTER ASSOCIATED WITH KDZ TRANSPOSASES DOMAIN-CONTAINING PROTEIN"/>
    <property type="match status" value="1"/>
</dbReference>
<dbReference type="PANTHER" id="PTHR35871">
    <property type="entry name" value="EXPRESSED PROTEIN"/>
    <property type="match status" value="1"/>
</dbReference>
<dbReference type="Proteomes" id="UP000235392">
    <property type="component" value="Unassembled WGS sequence"/>
</dbReference>
<sequence>MAVNKVRTAQRKRRQAEAQEKLQKLSNQTVASSKKKAPPKTKKSAQQSTSQVAIDLTKGNCLIDPILLRENLGETSEVPIVINDEELLDFQDLEIEERCQANDLIQLLRVFANENKSNCSELDDDVDVNDNDGEDGDGIAQSNALLSGRTGYQKPINNPNPLSNKLIPRPLPRSTKSDYKKRSEVAIGKNNTIMANWLIKSAPSTNVFPVSSNNQTQDSLPLPSRERIQAHLSTEALECLLAEQINRYRSSSRKISPQTQKINKAKSKWSELNLAISIAVQHSQQKLKKNPRYKYPDSIIANLYEFNNLRLQYTLSGIPNPSLTASLETAISSIRRAPPPDPTKPPSPRSGIYQARQIAQHATYVLNFKEIKNPKDGNKTNHKSILDNIQLCREIFQWASTQAVGAVTPISFRNHVLNHTFPAFNITKTINRKTETTWMYKLGFSPQEYRKSIYFDGHERDDVIESRKKYIERYKELRRFSRTYGGDQLETSIRVDPEILGNQKETVFIYHNESTVHTKERPRIAWLLPGTSEIRSKNKGRLIHISDFILESTGRLTISSDQVQPSSNNQNLSDAATVIYPGANGDKWWDMQQLCDQVSNKAIPIFNQTHPNSVAVFVFDCSSAHGAYSPTALRAQNMNLNVGGKQAWLRDSIIPSDDPNIPHHLRGIVQKFVYSEDHPDPTRAGKPKGARGILEERGLWQHYSQKMQEHGRRSLNFKCKSCKSSAIQEDASRRSDRLIKEAEANGYFLSHEQCVQEIIQDEESWSPHSTDDPTEHEPDQISSIGTSDGLPCCWFNVLQHQADFQNERPLLQMIIEEAGHICLFLPKFHCELNPIELFWSFIKQAYRQETHLCKNFSEYKALFEKIRKTCPLPTIRKYFRRIDRQISVYDQGYNGPQSVSLMKKYKSHRCIPRRAAMNIDILTM</sequence>
<evidence type="ECO:0000313" key="3">
    <source>
        <dbReference type="Proteomes" id="UP000235392"/>
    </source>
</evidence>
<proteinExistence type="predicted"/>